<reference evidence="8" key="2">
    <citation type="submission" date="2020-09" db="EMBL/GenBank/DDBJ databases">
        <authorList>
            <consortium name="NCBI Pathogen Detection Project"/>
        </authorList>
    </citation>
    <scope>NUCLEOTIDE SEQUENCE</scope>
    <source>
        <strain evidence="8">O50</strain>
    </source>
</reference>
<dbReference type="Gene3D" id="1.20.1250.20">
    <property type="entry name" value="MFS general substrate transporter like domains"/>
    <property type="match status" value="1"/>
</dbReference>
<dbReference type="Gene3D" id="1.20.1720.10">
    <property type="entry name" value="Multidrug resistance protein D"/>
    <property type="match status" value="1"/>
</dbReference>
<dbReference type="PRINTS" id="PR01036">
    <property type="entry name" value="TCRTETB"/>
</dbReference>
<dbReference type="Proteomes" id="UP000855471">
    <property type="component" value="Unassembled WGS sequence"/>
</dbReference>
<dbReference type="InterPro" id="IPR036259">
    <property type="entry name" value="MFS_trans_sf"/>
</dbReference>
<dbReference type="InterPro" id="IPR011701">
    <property type="entry name" value="MFS"/>
</dbReference>
<evidence type="ECO:0000256" key="4">
    <source>
        <dbReference type="ARBA" id="ARBA00022692"/>
    </source>
</evidence>
<gene>
    <name evidence="8" type="ORF">I9Y29_001775</name>
</gene>
<evidence type="ECO:0000256" key="1">
    <source>
        <dbReference type="ARBA" id="ARBA00004651"/>
    </source>
</evidence>
<dbReference type="GO" id="GO:0005886">
    <property type="term" value="C:plasma membrane"/>
    <property type="evidence" value="ECO:0007669"/>
    <property type="project" value="UniProtKB-SubCell"/>
</dbReference>
<dbReference type="NCBIfam" id="TIGR00711">
    <property type="entry name" value="efflux_EmrB"/>
    <property type="match status" value="1"/>
</dbReference>
<keyword evidence="4 7" id="KW-0812">Transmembrane</keyword>
<feature type="transmembrane region" description="Helical" evidence="7">
    <location>
        <begin position="97"/>
        <end position="118"/>
    </location>
</feature>
<feature type="transmembrane region" description="Helical" evidence="7">
    <location>
        <begin position="215"/>
        <end position="235"/>
    </location>
</feature>
<dbReference type="SUPFAM" id="SSF103473">
    <property type="entry name" value="MFS general substrate transporter"/>
    <property type="match status" value="1"/>
</dbReference>
<dbReference type="EMBL" id="DACSXJ010000008">
    <property type="protein sequence ID" value="HAT3897359.1"/>
    <property type="molecule type" value="Genomic_DNA"/>
</dbReference>
<evidence type="ECO:0000256" key="2">
    <source>
        <dbReference type="ARBA" id="ARBA00022448"/>
    </source>
</evidence>
<feature type="transmembrane region" description="Helical" evidence="7">
    <location>
        <begin position="67"/>
        <end position="85"/>
    </location>
</feature>
<feature type="transmembrane region" description="Helical" evidence="7">
    <location>
        <begin position="388"/>
        <end position="409"/>
    </location>
</feature>
<accession>A0A6D1RI49</accession>
<name>A0A6D1RI49_CITFR</name>
<feature type="transmembrane region" description="Helical" evidence="7">
    <location>
        <begin position="321"/>
        <end position="341"/>
    </location>
</feature>
<dbReference type="PANTHER" id="PTHR42718">
    <property type="entry name" value="MAJOR FACILITATOR SUPERFAMILY MULTIDRUG TRANSPORTER MFSC"/>
    <property type="match status" value="1"/>
</dbReference>
<dbReference type="PROSITE" id="PS50850">
    <property type="entry name" value="MFS"/>
    <property type="match status" value="1"/>
</dbReference>
<dbReference type="PANTHER" id="PTHR42718:SF43">
    <property type="entry name" value="LINCOMYCIN RESISTANCE PROTEIN LMRB"/>
    <property type="match status" value="1"/>
</dbReference>
<feature type="transmembrane region" description="Helical" evidence="7">
    <location>
        <begin position="293"/>
        <end position="314"/>
    </location>
</feature>
<keyword evidence="6 7" id="KW-0472">Membrane</keyword>
<sequence>MMLSTLMLGVFTGLFSETALNMALTQLMHEFSVVAGVAQWLVTGYLLTLAVFMPASIILMKWFSTRSLIIIAVSLSFLGCLISGVSENMMMLMTGRIVQAIGTAILLPVLMSAALLIFPLHHCGKVMGIVGVSITLAPALGPTISGLIITVLNWRAIFFICASMYIAALLLAIVAAENVGDITHPRIDVISLLLSSIGFGGIICGLAALSENPASSVHFWGVFLMGILCLIALFWRQTRIRYPLINTKIFSCPIFTVGSLIMMMSIMSVLATAIILPIYFIDVLVMQPAMAGLILLPGNIVNVLFSPLIGALYNRYAMRPFIVLGSLCLALSATIFLIITHGFAEKWAIASAFMLLCFGVTCIIMPVQTAALSSLPKSLYSDGTSVWNTLYQISGAAGASIAISLMSSFTARAMNGKAGTPEIFALSSGIHSVFYFILFLGLASLVVSFWLREPQQRTSSDTLIN</sequence>
<dbReference type="GO" id="GO:0022857">
    <property type="term" value="F:transmembrane transporter activity"/>
    <property type="evidence" value="ECO:0007669"/>
    <property type="project" value="InterPro"/>
</dbReference>
<reference evidence="8" key="1">
    <citation type="journal article" date="2018" name="Genome Biol.">
        <title>SKESA: strategic k-mer extension for scrupulous assemblies.</title>
        <authorList>
            <person name="Souvorov A."/>
            <person name="Agarwala R."/>
            <person name="Lipman D.J."/>
        </authorList>
    </citation>
    <scope>NUCLEOTIDE SEQUENCE</scope>
    <source>
        <strain evidence="8">O50</strain>
    </source>
</reference>
<feature type="transmembrane region" description="Helical" evidence="7">
    <location>
        <begin position="429"/>
        <end position="451"/>
    </location>
</feature>
<feature type="transmembrane region" description="Helical" evidence="7">
    <location>
        <begin position="130"/>
        <end position="150"/>
    </location>
</feature>
<feature type="transmembrane region" description="Helical" evidence="7">
    <location>
        <begin position="156"/>
        <end position="175"/>
    </location>
</feature>
<evidence type="ECO:0000313" key="8">
    <source>
        <dbReference type="EMBL" id="HAT3897359.1"/>
    </source>
</evidence>
<dbReference type="Pfam" id="PF07690">
    <property type="entry name" value="MFS_1"/>
    <property type="match status" value="1"/>
</dbReference>
<evidence type="ECO:0000256" key="6">
    <source>
        <dbReference type="ARBA" id="ARBA00023136"/>
    </source>
</evidence>
<evidence type="ECO:0000256" key="5">
    <source>
        <dbReference type="ARBA" id="ARBA00022989"/>
    </source>
</evidence>
<feature type="transmembrane region" description="Helical" evidence="7">
    <location>
        <begin position="40"/>
        <end position="60"/>
    </location>
</feature>
<feature type="transmembrane region" description="Helical" evidence="7">
    <location>
        <begin position="255"/>
        <end position="281"/>
    </location>
</feature>
<dbReference type="AlphaFoldDB" id="A0A6D1RI49"/>
<keyword evidence="5 7" id="KW-1133">Transmembrane helix</keyword>
<keyword evidence="3" id="KW-1003">Cell membrane</keyword>
<comment type="caution">
    <text evidence="8">The sequence shown here is derived from an EMBL/GenBank/DDBJ whole genome shotgun (WGS) entry which is preliminary data.</text>
</comment>
<evidence type="ECO:0000256" key="3">
    <source>
        <dbReference type="ARBA" id="ARBA00022475"/>
    </source>
</evidence>
<proteinExistence type="predicted"/>
<keyword evidence="2" id="KW-0813">Transport</keyword>
<dbReference type="InterPro" id="IPR004638">
    <property type="entry name" value="EmrB-like"/>
</dbReference>
<comment type="subcellular location">
    <subcellularLocation>
        <location evidence="1">Cell membrane</location>
        <topology evidence="1">Multi-pass membrane protein</topology>
    </subcellularLocation>
</comment>
<feature type="transmembrane region" description="Helical" evidence="7">
    <location>
        <begin position="187"/>
        <end position="209"/>
    </location>
</feature>
<feature type="transmembrane region" description="Helical" evidence="7">
    <location>
        <begin position="347"/>
        <end position="367"/>
    </location>
</feature>
<organism evidence="8">
    <name type="scientific">Citrobacter freundii</name>
    <dbReference type="NCBI Taxonomy" id="546"/>
    <lineage>
        <taxon>Bacteria</taxon>
        <taxon>Pseudomonadati</taxon>
        <taxon>Pseudomonadota</taxon>
        <taxon>Gammaproteobacteria</taxon>
        <taxon>Enterobacterales</taxon>
        <taxon>Enterobacteriaceae</taxon>
        <taxon>Citrobacter</taxon>
        <taxon>Citrobacter freundii complex</taxon>
    </lineage>
</organism>
<protein>
    <submittedName>
        <fullName evidence="8">Multidrug efflux MFS transporter</fullName>
    </submittedName>
</protein>
<evidence type="ECO:0000256" key="7">
    <source>
        <dbReference type="SAM" id="Phobius"/>
    </source>
</evidence>
<dbReference type="InterPro" id="IPR020846">
    <property type="entry name" value="MFS_dom"/>
</dbReference>